<evidence type="ECO:0000313" key="3">
    <source>
        <dbReference type="EMBL" id="QDH71588.1"/>
    </source>
</evidence>
<dbReference type="AlphaFoldDB" id="A0A514BVZ8"/>
<dbReference type="Gene3D" id="1.25.40.10">
    <property type="entry name" value="Tetratricopeptide repeat domain"/>
    <property type="match status" value="1"/>
</dbReference>
<dbReference type="PROSITE" id="PS50005">
    <property type="entry name" value="TPR"/>
    <property type="match status" value="1"/>
</dbReference>
<proteinExistence type="predicted"/>
<evidence type="ECO:0000256" key="1">
    <source>
        <dbReference type="PROSITE-ProRule" id="PRU00339"/>
    </source>
</evidence>
<protein>
    <submittedName>
        <fullName evidence="3">Tetratricopeptide repeat protein</fullName>
    </submittedName>
</protein>
<dbReference type="Proteomes" id="UP000317199">
    <property type="component" value="Chromosome"/>
</dbReference>
<dbReference type="SMART" id="SM00028">
    <property type="entry name" value="TPR"/>
    <property type="match status" value="1"/>
</dbReference>
<dbReference type="SUPFAM" id="SSF48452">
    <property type="entry name" value="TPR-like"/>
    <property type="match status" value="1"/>
</dbReference>
<feature type="region of interest" description="Disordered" evidence="2">
    <location>
        <begin position="153"/>
        <end position="188"/>
    </location>
</feature>
<dbReference type="InterPro" id="IPR019734">
    <property type="entry name" value="TPR_rpt"/>
</dbReference>
<feature type="compositionally biased region" description="Polar residues" evidence="2">
    <location>
        <begin position="165"/>
        <end position="174"/>
    </location>
</feature>
<dbReference type="InterPro" id="IPR011990">
    <property type="entry name" value="TPR-like_helical_dom_sf"/>
</dbReference>
<dbReference type="EMBL" id="CP041242">
    <property type="protein sequence ID" value="QDH71588.1"/>
    <property type="molecule type" value="Genomic_DNA"/>
</dbReference>
<dbReference type="OrthoDB" id="8741349at2"/>
<organism evidence="3 4">
    <name type="scientific">Marilutibacter alkalisoli</name>
    <dbReference type="NCBI Taxonomy" id="2591633"/>
    <lineage>
        <taxon>Bacteria</taxon>
        <taxon>Pseudomonadati</taxon>
        <taxon>Pseudomonadota</taxon>
        <taxon>Gammaproteobacteria</taxon>
        <taxon>Lysobacterales</taxon>
        <taxon>Lysobacteraceae</taxon>
        <taxon>Marilutibacter</taxon>
    </lineage>
</organism>
<feature type="repeat" description="TPR" evidence="1">
    <location>
        <begin position="71"/>
        <end position="104"/>
    </location>
</feature>
<accession>A0A514BVZ8</accession>
<keyword evidence="4" id="KW-1185">Reference proteome</keyword>
<gene>
    <name evidence="3" type="ORF">FKV23_16915</name>
</gene>
<keyword evidence="1" id="KW-0802">TPR repeat</keyword>
<reference evidence="3 4" key="1">
    <citation type="submission" date="2019-06" db="EMBL/GenBank/DDBJ databases">
        <title>Lysobacter alkalisoli sp. nov. isolated from saline-alkali soil.</title>
        <authorList>
            <person name="Sun J.-Q."/>
            <person name="Xu L."/>
        </authorList>
    </citation>
    <scope>NUCLEOTIDE SEQUENCE [LARGE SCALE GENOMIC DNA]</scope>
    <source>
        <strain evidence="3 4">SJ-36</strain>
    </source>
</reference>
<evidence type="ECO:0000313" key="4">
    <source>
        <dbReference type="Proteomes" id="UP000317199"/>
    </source>
</evidence>
<evidence type="ECO:0000256" key="2">
    <source>
        <dbReference type="SAM" id="MobiDB-lite"/>
    </source>
</evidence>
<dbReference type="KEGG" id="lyj:FKV23_16915"/>
<name>A0A514BVZ8_9GAMM</name>
<dbReference type="Pfam" id="PF13432">
    <property type="entry name" value="TPR_16"/>
    <property type="match status" value="1"/>
</dbReference>
<sequence>MEMKVKTGLPCLLVAFVIASGCATSGQKEVGPELNGLVEVERRASDAYANGRNEEAAQLYRSMVEQMPGEAEYWYRLANSLVRTGRQDDAAIAYQQTLRIDPDNAKAWHNLGIVRLRQAQASFATGVQNSSSGDRVFDESLRLSTAVFSLISPESKQGRREESATDGNARSINAGQEPGGMPEAQPGG</sequence>
<dbReference type="PROSITE" id="PS51257">
    <property type="entry name" value="PROKAR_LIPOPROTEIN"/>
    <property type="match status" value="1"/>
</dbReference>